<sequence length="109" mass="12427">MAIAHHPPYIKLLEVTDADVFCLRITSRNYVNQKISTALVVDKFLNRACFPEPRKFPVAELDRYARMLDRCIQRGTQPRGGGEPEQALAGLHQMRIRQVEASPRLPQLS</sequence>
<protein>
    <submittedName>
        <fullName evidence="1">Uncharacterized protein</fullName>
    </submittedName>
</protein>
<organism evidence="1 2">
    <name type="scientific">Burkholderia theae</name>
    <dbReference type="NCBI Taxonomy" id="3143496"/>
    <lineage>
        <taxon>Bacteria</taxon>
        <taxon>Pseudomonadati</taxon>
        <taxon>Pseudomonadota</taxon>
        <taxon>Betaproteobacteria</taxon>
        <taxon>Burkholderiales</taxon>
        <taxon>Burkholderiaceae</taxon>
        <taxon>Burkholderia</taxon>
    </lineage>
</organism>
<comment type="caution">
    <text evidence="1">The sequence shown here is derived from an EMBL/GenBank/DDBJ whole genome shotgun (WGS) entry which is preliminary data.</text>
</comment>
<proteinExistence type="predicted"/>
<dbReference type="RefSeq" id="WP_343493085.1">
    <property type="nucleotide sequence ID" value="NZ_JBCPYA010000008.1"/>
</dbReference>
<keyword evidence="2" id="KW-1185">Reference proteome</keyword>
<evidence type="ECO:0000313" key="2">
    <source>
        <dbReference type="Proteomes" id="UP001466933"/>
    </source>
</evidence>
<accession>A0ABU9WJA9</accession>
<dbReference type="EMBL" id="JBCPYA010000008">
    <property type="protein sequence ID" value="MEN2472153.1"/>
    <property type="molecule type" value="Genomic_DNA"/>
</dbReference>
<gene>
    <name evidence="1" type="ORF">VOI36_19805</name>
</gene>
<evidence type="ECO:0000313" key="1">
    <source>
        <dbReference type="EMBL" id="MEN2472153.1"/>
    </source>
</evidence>
<name>A0ABU9WJA9_9BURK</name>
<reference evidence="1 2" key="1">
    <citation type="submission" date="2024-05" db="EMBL/GenBank/DDBJ databases">
        <title>Burkholderia sp. Nov. a novel bacteria isolated from rhizosphere soil of Camellia sinensis.</title>
        <authorList>
            <person name="Dong Y."/>
        </authorList>
    </citation>
    <scope>NUCLEOTIDE SEQUENCE [LARGE SCALE GENOMIC DNA]</scope>
    <source>
        <strain evidence="1 2">GS2Y</strain>
    </source>
</reference>
<dbReference type="Proteomes" id="UP001466933">
    <property type="component" value="Unassembled WGS sequence"/>
</dbReference>